<keyword evidence="6" id="KW-0564">Palmitate</keyword>
<name>A0ABX6F055_KLUMA</name>
<comment type="domain">
    <text evidence="11">The DHHC domain is required for palmitoyltransferase activity.</text>
</comment>
<dbReference type="PANTHER" id="PTHR22883:SF23">
    <property type="entry name" value="PALMITOYLTRANSFERASE ZDHHC6"/>
    <property type="match status" value="1"/>
</dbReference>
<evidence type="ECO:0000256" key="3">
    <source>
        <dbReference type="ARBA" id="ARBA00022692"/>
    </source>
</evidence>
<organism evidence="13 14">
    <name type="scientific">Kluyveromyces marxianus</name>
    <name type="common">Yeast</name>
    <name type="synonym">Candida kefyr</name>
    <dbReference type="NCBI Taxonomy" id="4911"/>
    <lineage>
        <taxon>Eukaryota</taxon>
        <taxon>Fungi</taxon>
        <taxon>Dikarya</taxon>
        <taxon>Ascomycota</taxon>
        <taxon>Saccharomycotina</taxon>
        <taxon>Saccharomycetes</taxon>
        <taxon>Saccharomycetales</taxon>
        <taxon>Saccharomycetaceae</taxon>
        <taxon>Kluyveromyces</taxon>
    </lineage>
</organism>
<protein>
    <recommendedName>
        <fullName evidence="11">Palmitoyltransferase</fullName>
        <ecNumber evidence="11">2.3.1.225</ecNumber>
    </recommendedName>
</protein>
<keyword evidence="3 11" id="KW-0812">Transmembrane</keyword>
<dbReference type="PANTHER" id="PTHR22883">
    <property type="entry name" value="ZINC FINGER DHHC DOMAIN CONTAINING PROTEIN"/>
    <property type="match status" value="1"/>
</dbReference>
<dbReference type="EMBL" id="CP015061">
    <property type="protein sequence ID" value="QGN18005.1"/>
    <property type="molecule type" value="Genomic_DNA"/>
</dbReference>
<reference evidence="13 14" key="1">
    <citation type="submission" date="2016-03" db="EMBL/GenBank/DDBJ databases">
        <title>How can Kluyveromyces marxianus grow so fast - potential evolutionary course in Saccharomyces Complex revealed by comparative genomics.</title>
        <authorList>
            <person name="Mo W."/>
            <person name="Lu W."/>
            <person name="Yang X."/>
            <person name="Qi J."/>
            <person name="Lv H."/>
        </authorList>
    </citation>
    <scope>NUCLEOTIDE SEQUENCE [LARGE SCALE GENOMIC DNA]</scope>
    <source>
        <strain evidence="13 14">FIM1</strain>
    </source>
</reference>
<keyword evidence="4 11" id="KW-1133">Transmembrane helix</keyword>
<keyword evidence="14" id="KW-1185">Reference proteome</keyword>
<evidence type="ECO:0000256" key="8">
    <source>
        <dbReference type="ARBA" id="ARBA00023315"/>
    </source>
</evidence>
<evidence type="ECO:0000256" key="6">
    <source>
        <dbReference type="ARBA" id="ARBA00023139"/>
    </source>
</evidence>
<evidence type="ECO:0000256" key="11">
    <source>
        <dbReference type="RuleBase" id="RU079119"/>
    </source>
</evidence>
<accession>A0ABX6F055</accession>
<feature type="transmembrane region" description="Helical" evidence="11">
    <location>
        <begin position="20"/>
        <end position="42"/>
    </location>
</feature>
<comment type="subcellular location">
    <subcellularLocation>
        <location evidence="1">Membrane</location>
        <topology evidence="1">Multi-pass membrane protein</topology>
    </subcellularLocation>
</comment>
<evidence type="ECO:0000259" key="12">
    <source>
        <dbReference type="Pfam" id="PF01529"/>
    </source>
</evidence>
<comment type="catalytic activity">
    <reaction evidence="10 11">
        <text>L-cysteinyl-[protein] + hexadecanoyl-CoA = S-hexadecanoyl-L-cysteinyl-[protein] + CoA</text>
        <dbReference type="Rhea" id="RHEA:36683"/>
        <dbReference type="Rhea" id="RHEA-COMP:10131"/>
        <dbReference type="Rhea" id="RHEA-COMP:11032"/>
        <dbReference type="ChEBI" id="CHEBI:29950"/>
        <dbReference type="ChEBI" id="CHEBI:57287"/>
        <dbReference type="ChEBI" id="CHEBI:57379"/>
        <dbReference type="ChEBI" id="CHEBI:74151"/>
        <dbReference type="EC" id="2.3.1.225"/>
    </reaction>
</comment>
<dbReference type="EC" id="2.3.1.225" evidence="11"/>
<evidence type="ECO:0000256" key="5">
    <source>
        <dbReference type="ARBA" id="ARBA00023136"/>
    </source>
</evidence>
<evidence type="ECO:0000256" key="10">
    <source>
        <dbReference type="ARBA" id="ARBA00048048"/>
    </source>
</evidence>
<dbReference type="Proteomes" id="UP000422736">
    <property type="component" value="Chromosome 7"/>
</dbReference>
<dbReference type="InterPro" id="IPR039859">
    <property type="entry name" value="PFA4/ZDH16/20/ERF2-like"/>
</dbReference>
<dbReference type="PROSITE" id="PS50216">
    <property type="entry name" value="DHHC"/>
    <property type="match status" value="1"/>
</dbReference>
<evidence type="ECO:0000313" key="13">
    <source>
        <dbReference type="EMBL" id="QGN18005.1"/>
    </source>
</evidence>
<evidence type="ECO:0000313" key="14">
    <source>
        <dbReference type="Proteomes" id="UP000422736"/>
    </source>
</evidence>
<dbReference type="InterPro" id="IPR001594">
    <property type="entry name" value="Palmitoyltrfase_DHHC"/>
</dbReference>
<evidence type="ECO:0000256" key="2">
    <source>
        <dbReference type="ARBA" id="ARBA00022679"/>
    </source>
</evidence>
<keyword evidence="2 11" id="KW-0808">Transferase</keyword>
<feature type="transmembrane region" description="Helical" evidence="11">
    <location>
        <begin position="54"/>
        <end position="78"/>
    </location>
</feature>
<comment type="similarity">
    <text evidence="9">Belongs to the DHHC palmitoyltransferase family. PFA5 subfamily.</text>
</comment>
<keyword evidence="7" id="KW-0449">Lipoprotein</keyword>
<sequence>MPLVARITRFTHHPNFRYLVPSLVIVLQCYGVWAFSHQFCYLRLYEKFHDKAACIVLIIANLFLTFLVWYIWALIVIIGPGQQPHVPPFSILPDVVTAIPATNTSLASANSVRIDESSISPPDIYPCDDRGYPIWCTTCQSLKMSRTHHSNKLGYCVPRFDHYCVWIGSVIGRSNHRMFVQFTFYLMISSLIMVISIGSQMKKLKHHTSGNVYAVFILACCALFMVGPLFLTHVYYMCCNRTSIEVIEVKNKKKASRKCFCIYNPFDGYRYVVQFLPGEGQDFWNKNNALINLKEFLGDNYFFWFFPTVLHSKSRYGKPSDNFYDLIGECDETLSDQYRQCMFDKIEKKEYLTRLRA</sequence>
<keyword evidence="8 11" id="KW-0012">Acyltransferase</keyword>
<evidence type="ECO:0000256" key="9">
    <source>
        <dbReference type="ARBA" id="ARBA00038298"/>
    </source>
</evidence>
<evidence type="ECO:0000256" key="4">
    <source>
        <dbReference type="ARBA" id="ARBA00022989"/>
    </source>
</evidence>
<feature type="domain" description="Palmitoyltransferase DHHC" evidence="12">
    <location>
        <begin position="135"/>
        <end position="247"/>
    </location>
</feature>
<gene>
    <name evidence="13" type="primary">PFA5</name>
    <name evidence="13" type="ORF">FIM1_4321</name>
</gene>
<feature type="transmembrane region" description="Helical" evidence="11">
    <location>
        <begin position="210"/>
        <end position="236"/>
    </location>
</feature>
<evidence type="ECO:0000256" key="7">
    <source>
        <dbReference type="ARBA" id="ARBA00023288"/>
    </source>
</evidence>
<evidence type="ECO:0000256" key="1">
    <source>
        <dbReference type="ARBA" id="ARBA00004141"/>
    </source>
</evidence>
<keyword evidence="5 11" id="KW-0472">Membrane</keyword>
<feature type="transmembrane region" description="Helical" evidence="11">
    <location>
        <begin position="178"/>
        <end position="198"/>
    </location>
</feature>
<proteinExistence type="inferred from homology"/>
<dbReference type="Pfam" id="PF01529">
    <property type="entry name" value="DHHC"/>
    <property type="match status" value="1"/>
</dbReference>